<dbReference type="Proteomes" id="UP001165395">
    <property type="component" value="Unassembled WGS sequence"/>
</dbReference>
<evidence type="ECO:0000313" key="5">
    <source>
        <dbReference type="EMBL" id="MCB6183842.1"/>
    </source>
</evidence>
<dbReference type="PROSITE" id="PS50987">
    <property type="entry name" value="HTH_ARSR_2"/>
    <property type="match status" value="1"/>
</dbReference>
<evidence type="ECO:0000256" key="1">
    <source>
        <dbReference type="ARBA" id="ARBA00023015"/>
    </source>
</evidence>
<dbReference type="PRINTS" id="PR00778">
    <property type="entry name" value="HTHARSR"/>
</dbReference>
<accession>A0ABS8D6S1</accession>
<protein>
    <submittedName>
        <fullName evidence="5">Metalloregulator ArsR/SmtB family transcription factor</fullName>
    </submittedName>
</protein>
<dbReference type="NCBIfam" id="NF033788">
    <property type="entry name" value="HTH_metalloreg"/>
    <property type="match status" value="1"/>
</dbReference>
<dbReference type="PANTHER" id="PTHR43132:SF9">
    <property type="entry name" value="ARSR FAMILY TRANSCRIPTIONAL REGULATORY PROTEIN"/>
    <property type="match status" value="1"/>
</dbReference>
<dbReference type="InterPro" id="IPR036390">
    <property type="entry name" value="WH_DNA-bd_sf"/>
</dbReference>
<dbReference type="InterPro" id="IPR036388">
    <property type="entry name" value="WH-like_DNA-bd_sf"/>
</dbReference>
<reference evidence="5" key="1">
    <citation type="submission" date="2021-10" db="EMBL/GenBank/DDBJ databases">
        <title>The complete genome sequence of Leeia sp. TBRC 13508.</title>
        <authorList>
            <person name="Charoenyingcharoen P."/>
            <person name="Yukphan P."/>
        </authorList>
    </citation>
    <scope>NUCLEOTIDE SEQUENCE</scope>
    <source>
        <strain evidence="5">TBRC 13508</strain>
    </source>
</reference>
<dbReference type="Pfam" id="PF01022">
    <property type="entry name" value="HTH_5"/>
    <property type="match status" value="1"/>
</dbReference>
<name>A0ABS8D6S1_9NEIS</name>
<keyword evidence="6" id="KW-1185">Reference proteome</keyword>
<keyword evidence="2" id="KW-0238">DNA-binding</keyword>
<dbReference type="EMBL" id="JAJBZT010000005">
    <property type="protein sequence ID" value="MCB6183842.1"/>
    <property type="molecule type" value="Genomic_DNA"/>
</dbReference>
<dbReference type="InterPro" id="IPR051011">
    <property type="entry name" value="Metal_resp_trans_reg"/>
</dbReference>
<evidence type="ECO:0000313" key="6">
    <source>
        <dbReference type="Proteomes" id="UP001165395"/>
    </source>
</evidence>
<dbReference type="PANTHER" id="PTHR43132">
    <property type="entry name" value="ARSENICAL RESISTANCE OPERON REPRESSOR ARSR-RELATED"/>
    <property type="match status" value="1"/>
</dbReference>
<dbReference type="InterPro" id="IPR011991">
    <property type="entry name" value="ArsR-like_HTH"/>
</dbReference>
<feature type="domain" description="HTH arsR-type" evidence="4">
    <location>
        <begin position="4"/>
        <end position="98"/>
    </location>
</feature>
<organism evidence="5 6">
    <name type="scientific">Leeia speluncae</name>
    <dbReference type="NCBI Taxonomy" id="2884804"/>
    <lineage>
        <taxon>Bacteria</taxon>
        <taxon>Pseudomonadati</taxon>
        <taxon>Pseudomonadota</taxon>
        <taxon>Betaproteobacteria</taxon>
        <taxon>Neisseriales</taxon>
        <taxon>Leeiaceae</taxon>
        <taxon>Leeia</taxon>
    </lineage>
</organism>
<evidence type="ECO:0000256" key="2">
    <source>
        <dbReference type="ARBA" id="ARBA00023125"/>
    </source>
</evidence>
<dbReference type="CDD" id="cd00090">
    <property type="entry name" value="HTH_ARSR"/>
    <property type="match status" value="1"/>
</dbReference>
<gene>
    <name evidence="5" type="ORF">LIN78_09815</name>
</gene>
<keyword evidence="1" id="KW-0805">Transcription regulation</keyword>
<dbReference type="SMART" id="SM00418">
    <property type="entry name" value="HTH_ARSR"/>
    <property type="match status" value="1"/>
</dbReference>
<proteinExistence type="predicted"/>
<dbReference type="Gene3D" id="1.10.10.10">
    <property type="entry name" value="Winged helix-like DNA-binding domain superfamily/Winged helix DNA-binding domain"/>
    <property type="match status" value="1"/>
</dbReference>
<dbReference type="InterPro" id="IPR001845">
    <property type="entry name" value="HTH_ArsR_DNA-bd_dom"/>
</dbReference>
<keyword evidence="3" id="KW-0804">Transcription</keyword>
<sequence length="115" mass="12419">MEMLNDAALIKVASYFKALSEPTRLKLLNAMRDGCKTVSELKELTGCSQANTSKHLAMLLEAGLVSRLQKGNQAIYSIADECTYELCDIVCGNVAKILQRDAVISAALQGINPNS</sequence>
<dbReference type="RefSeq" id="WP_227180625.1">
    <property type="nucleotide sequence ID" value="NZ_JAJBZT010000005.1"/>
</dbReference>
<comment type="caution">
    <text evidence="5">The sequence shown here is derived from an EMBL/GenBank/DDBJ whole genome shotgun (WGS) entry which is preliminary data.</text>
</comment>
<evidence type="ECO:0000259" key="4">
    <source>
        <dbReference type="PROSITE" id="PS50987"/>
    </source>
</evidence>
<evidence type="ECO:0000256" key="3">
    <source>
        <dbReference type="ARBA" id="ARBA00023163"/>
    </source>
</evidence>
<dbReference type="SUPFAM" id="SSF46785">
    <property type="entry name" value="Winged helix' DNA-binding domain"/>
    <property type="match status" value="1"/>
</dbReference>